<gene>
    <name evidence="5" type="ORF">E5163_07955</name>
</gene>
<dbReference type="AlphaFoldDB" id="A0A4S2H0Y0"/>
<evidence type="ECO:0000256" key="4">
    <source>
        <dbReference type="ARBA" id="ARBA00022842"/>
    </source>
</evidence>
<comment type="cofactor">
    <cofactor evidence="1">
        <name>Mg(2+)</name>
        <dbReference type="ChEBI" id="CHEBI:18420"/>
    </cofactor>
</comment>
<sequence>MNSFAAVIFDCDGVLVNSEVIAVKAEMAALAGIGLDYAPDVFTERFLGLPERDFEAALDADHRARFGDGLPAGFFEDLHRGKHAAMERGIAAIEGVEAFARSLAVPMAVASSAGVESLAMKLRVAGLDALFAPHVYSADLVARGKPAPDLFEHAAGRLGADPAACLVIEDSVNGVRAAIAAGAVCWGFTGGGHCPPGHDERLLAAGAHAVHGGFAAIAAAYASTPPGSFASGGRA</sequence>
<dbReference type="NCBIfam" id="TIGR01509">
    <property type="entry name" value="HAD-SF-IA-v3"/>
    <property type="match status" value="1"/>
</dbReference>
<accession>A0A4S2H0Y0</accession>
<dbReference type="GO" id="GO:0003824">
    <property type="term" value="F:catalytic activity"/>
    <property type="evidence" value="ECO:0007669"/>
    <property type="project" value="UniProtKB-ARBA"/>
</dbReference>
<dbReference type="Gene3D" id="3.40.50.1000">
    <property type="entry name" value="HAD superfamily/HAD-like"/>
    <property type="match status" value="1"/>
</dbReference>
<evidence type="ECO:0000256" key="1">
    <source>
        <dbReference type="ARBA" id="ARBA00001946"/>
    </source>
</evidence>
<dbReference type="InterPro" id="IPR051600">
    <property type="entry name" value="Beta-PGM-like"/>
</dbReference>
<comment type="similarity">
    <text evidence="2">Belongs to the HAD-like hydrolase superfamily. CbbY/CbbZ/Gph/YieH family.</text>
</comment>
<name>A0A4S2H0Y0_9PROT</name>
<dbReference type="InterPro" id="IPR023214">
    <property type="entry name" value="HAD_sf"/>
</dbReference>
<dbReference type="PANTHER" id="PTHR46193">
    <property type="entry name" value="6-PHOSPHOGLUCONATE PHOSPHATASE"/>
    <property type="match status" value="1"/>
</dbReference>
<dbReference type="InterPro" id="IPR036412">
    <property type="entry name" value="HAD-like_sf"/>
</dbReference>
<keyword evidence="4" id="KW-0460">Magnesium</keyword>
<dbReference type="PANTHER" id="PTHR46193:SF10">
    <property type="entry name" value="6-PHOSPHOGLUCONATE PHOSPHATASE"/>
    <property type="match status" value="1"/>
</dbReference>
<dbReference type="EMBL" id="SRXW01000002">
    <property type="protein sequence ID" value="TGY89053.1"/>
    <property type="molecule type" value="Genomic_DNA"/>
</dbReference>
<organism evidence="5 6">
    <name type="scientific">Marinicauda algicola</name>
    <dbReference type="NCBI Taxonomy" id="2029849"/>
    <lineage>
        <taxon>Bacteria</taxon>
        <taxon>Pseudomonadati</taxon>
        <taxon>Pseudomonadota</taxon>
        <taxon>Alphaproteobacteria</taxon>
        <taxon>Maricaulales</taxon>
        <taxon>Maricaulaceae</taxon>
        <taxon>Marinicauda</taxon>
    </lineage>
</organism>
<dbReference type="InterPro" id="IPR023198">
    <property type="entry name" value="PGP-like_dom2"/>
</dbReference>
<evidence type="ECO:0000313" key="6">
    <source>
        <dbReference type="Proteomes" id="UP000308054"/>
    </source>
</evidence>
<proteinExistence type="inferred from homology"/>
<evidence type="ECO:0000256" key="2">
    <source>
        <dbReference type="ARBA" id="ARBA00006171"/>
    </source>
</evidence>
<comment type="caution">
    <text evidence="5">The sequence shown here is derived from an EMBL/GenBank/DDBJ whole genome shotgun (WGS) entry which is preliminary data.</text>
</comment>
<dbReference type="Proteomes" id="UP000308054">
    <property type="component" value="Unassembled WGS sequence"/>
</dbReference>
<dbReference type="InterPro" id="IPR006439">
    <property type="entry name" value="HAD-SF_hydro_IA"/>
</dbReference>
<dbReference type="Gene3D" id="1.10.150.240">
    <property type="entry name" value="Putative phosphatase, domain 2"/>
    <property type="match status" value="1"/>
</dbReference>
<dbReference type="OrthoDB" id="9797743at2"/>
<dbReference type="Pfam" id="PF00702">
    <property type="entry name" value="Hydrolase"/>
    <property type="match status" value="1"/>
</dbReference>
<evidence type="ECO:0000313" key="5">
    <source>
        <dbReference type="EMBL" id="TGY89053.1"/>
    </source>
</evidence>
<keyword evidence="3" id="KW-0479">Metal-binding</keyword>
<evidence type="ECO:0000256" key="3">
    <source>
        <dbReference type="ARBA" id="ARBA00022723"/>
    </source>
</evidence>
<reference evidence="5 6" key="1">
    <citation type="journal article" date="2017" name="Int. J. Syst. Evol. Microbiol.">
        <title>Marinicauda algicola sp. nov., isolated from a marine red alga Rhodosorus marinus.</title>
        <authorList>
            <person name="Jeong S.E."/>
            <person name="Jeon S.H."/>
            <person name="Chun B.H."/>
            <person name="Kim D.W."/>
            <person name="Jeon C.O."/>
        </authorList>
    </citation>
    <scope>NUCLEOTIDE SEQUENCE [LARGE SCALE GENOMIC DNA]</scope>
    <source>
        <strain evidence="5 6">JCM 31718</strain>
    </source>
</reference>
<dbReference type="GO" id="GO:0046872">
    <property type="term" value="F:metal ion binding"/>
    <property type="evidence" value="ECO:0007669"/>
    <property type="project" value="UniProtKB-KW"/>
</dbReference>
<protein>
    <submittedName>
        <fullName evidence="5">HAD family phosphatase</fullName>
    </submittedName>
</protein>
<dbReference type="SFLD" id="SFLDG01129">
    <property type="entry name" value="C1.5:_HAD__Beta-PGM__Phosphata"/>
    <property type="match status" value="1"/>
</dbReference>
<keyword evidence="6" id="KW-1185">Reference proteome</keyword>
<dbReference type="SUPFAM" id="SSF56784">
    <property type="entry name" value="HAD-like"/>
    <property type="match status" value="1"/>
</dbReference>
<dbReference type="RefSeq" id="WP_135995591.1">
    <property type="nucleotide sequence ID" value="NZ_CP071057.1"/>
</dbReference>
<dbReference type="SFLD" id="SFLDS00003">
    <property type="entry name" value="Haloacid_Dehalogenase"/>
    <property type="match status" value="1"/>
</dbReference>